<comment type="similarity">
    <text evidence="1">Belongs to the LysR transcriptional regulatory family.</text>
</comment>
<dbReference type="SUPFAM" id="SSF46785">
    <property type="entry name" value="Winged helix' DNA-binding domain"/>
    <property type="match status" value="1"/>
</dbReference>
<protein>
    <submittedName>
        <fullName evidence="6">LysR family transcriptional regulator</fullName>
    </submittedName>
</protein>
<dbReference type="PANTHER" id="PTHR30126:SF91">
    <property type="entry name" value="LYSR FAMILY TRANSCRIPTIONAL REGULATOR"/>
    <property type="match status" value="1"/>
</dbReference>
<evidence type="ECO:0000313" key="7">
    <source>
        <dbReference type="Proteomes" id="UP001442841"/>
    </source>
</evidence>
<dbReference type="CDD" id="cd05466">
    <property type="entry name" value="PBP2_LTTR_substrate"/>
    <property type="match status" value="1"/>
</dbReference>
<dbReference type="Pfam" id="PF03466">
    <property type="entry name" value="LysR_substrate"/>
    <property type="match status" value="1"/>
</dbReference>
<proteinExistence type="inferred from homology"/>
<dbReference type="SUPFAM" id="SSF53850">
    <property type="entry name" value="Periplasmic binding protein-like II"/>
    <property type="match status" value="1"/>
</dbReference>
<keyword evidence="7" id="KW-1185">Reference proteome</keyword>
<dbReference type="Gene3D" id="3.40.190.290">
    <property type="match status" value="1"/>
</dbReference>
<keyword evidence="3" id="KW-0238">DNA-binding</keyword>
<sequence length="285" mass="30138">MQPRQLEHFLAVAEHGSFTAAARARFVAQPSLSQTIRLLEQDLGVELFQRLPGGVRLTPAGEALVPVARSALREFDRVRQHMTEVKGVLTGRLDLVSLPALTMTPVAPATSRFRAAHPGVTVRILHAADAPEAIGIVRQGHAELGFIDVAVEDQDLEAESLPAQGLCLVSPPGWEPPRPATLAAIAGLPLVTSLTSAFLRSRLRLPRDAVVVEVDNRESMVHLILAGAGHGVLPAPLADLAVREGATSTPLDPPLTRPITVVRPAGAGLSPAAGRFLAAIRQEVA</sequence>
<dbReference type="InterPro" id="IPR036388">
    <property type="entry name" value="WH-like_DNA-bd_sf"/>
</dbReference>
<evidence type="ECO:0000256" key="1">
    <source>
        <dbReference type="ARBA" id="ARBA00009437"/>
    </source>
</evidence>
<dbReference type="Proteomes" id="UP001442841">
    <property type="component" value="Chromosome"/>
</dbReference>
<organism evidence="6 7">
    <name type="scientific">Ammonicoccus fulvus</name>
    <dbReference type="NCBI Taxonomy" id="3138240"/>
    <lineage>
        <taxon>Bacteria</taxon>
        <taxon>Bacillati</taxon>
        <taxon>Actinomycetota</taxon>
        <taxon>Actinomycetes</taxon>
        <taxon>Propionibacteriales</taxon>
        <taxon>Propionibacteriaceae</taxon>
        <taxon>Ammonicoccus</taxon>
    </lineage>
</organism>
<keyword evidence="2" id="KW-0805">Transcription regulation</keyword>
<evidence type="ECO:0000313" key="6">
    <source>
        <dbReference type="EMBL" id="XAN07123.1"/>
    </source>
</evidence>
<dbReference type="Pfam" id="PF00126">
    <property type="entry name" value="HTH_1"/>
    <property type="match status" value="1"/>
</dbReference>
<dbReference type="InterPro" id="IPR036390">
    <property type="entry name" value="WH_DNA-bd_sf"/>
</dbReference>
<dbReference type="PRINTS" id="PR00039">
    <property type="entry name" value="HTHLYSR"/>
</dbReference>
<dbReference type="Gene3D" id="1.10.10.10">
    <property type="entry name" value="Winged helix-like DNA-binding domain superfamily/Winged helix DNA-binding domain"/>
    <property type="match status" value="1"/>
</dbReference>
<dbReference type="PROSITE" id="PS50931">
    <property type="entry name" value="HTH_LYSR"/>
    <property type="match status" value="1"/>
</dbReference>
<dbReference type="RefSeq" id="WP_425308576.1">
    <property type="nucleotide sequence ID" value="NZ_CP154795.1"/>
</dbReference>
<dbReference type="InterPro" id="IPR000847">
    <property type="entry name" value="LysR_HTH_N"/>
</dbReference>
<dbReference type="EMBL" id="CP154795">
    <property type="protein sequence ID" value="XAN07123.1"/>
    <property type="molecule type" value="Genomic_DNA"/>
</dbReference>
<evidence type="ECO:0000259" key="5">
    <source>
        <dbReference type="PROSITE" id="PS50931"/>
    </source>
</evidence>
<feature type="domain" description="HTH lysR-type" evidence="5">
    <location>
        <begin position="1"/>
        <end position="58"/>
    </location>
</feature>
<dbReference type="PANTHER" id="PTHR30126">
    <property type="entry name" value="HTH-TYPE TRANSCRIPTIONAL REGULATOR"/>
    <property type="match status" value="1"/>
</dbReference>
<reference evidence="6 7" key="1">
    <citation type="submission" date="2024-04" db="EMBL/GenBank/DDBJ databases">
        <title>Isolation of an actinomycete strain from pig manure.</title>
        <authorList>
            <person name="Gong T."/>
            <person name="Yu Z."/>
            <person name="An M."/>
            <person name="Wei C."/>
            <person name="Yang W."/>
            <person name="Liu L."/>
        </authorList>
    </citation>
    <scope>NUCLEOTIDE SEQUENCE [LARGE SCALE GENOMIC DNA]</scope>
    <source>
        <strain evidence="6 7">ZF39</strain>
    </source>
</reference>
<keyword evidence="4" id="KW-0804">Transcription</keyword>
<name>A0ABZ3FM44_9ACTN</name>
<evidence type="ECO:0000256" key="3">
    <source>
        <dbReference type="ARBA" id="ARBA00023125"/>
    </source>
</evidence>
<dbReference type="InterPro" id="IPR005119">
    <property type="entry name" value="LysR_subst-bd"/>
</dbReference>
<gene>
    <name evidence="6" type="ORF">AADG42_07385</name>
</gene>
<evidence type="ECO:0000256" key="2">
    <source>
        <dbReference type="ARBA" id="ARBA00023015"/>
    </source>
</evidence>
<accession>A0ABZ3FM44</accession>
<evidence type="ECO:0000256" key="4">
    <source>
        <dbReference type="ARBA" id="ARBA00023163"/>
    </source>
</evidence>